<keyword evidence="5" id="KW-0479">Metal-binding</keyword>
<dbReference type="GO" id="GO:0016779">
    <property type="term" value="F:nucleotidyltransferase activity"/>
    <property type="evidence" value="ECO:0007669"/>
    <property type="project" value="UniProtKB-KW"/>
</dbReference>
<dbReference type="CDD" id="cd05403">
    <property type="entry name" value="NT_KNTase_like"/>
    <property type="match status" value="1"/>
</dbReference>
<evidence type="ECO:0000256" key="2">
    <source>
        <dbReference type="ARBA" id="ARBA00022649"/>
    </source>
</evidence>
<dbReference type="InterPro" id="IPR002934">
    <property type="entry name" value="Polymerase_NTP_transf_dom"/>
</dbReference>
<keyword evidence="3" id="KW-0808">Transferase</keyword>
<sequence length="77" mass="9172">MFGSVLTKNFSHNSDIDFLVKIDSKVGFEKYADSYYTLKEQLKNIFKREIDLITEQSIKNPYLKKELEETKQLVYEK</sequence>
<accession>A0AAX1N073</accession>
<evidence type="ECO:0000256" key="9">
    <source>
        <dbReference type="ARBA" id="ARBA00038276"/>
    </source>
</evidence>
<evidence type="ECO:0000313" key="12">
    <source>
        <dbReference type="Proteomes" id="UP000678679"/>
    </source>
</evidence>
<keyword evidence="2" id="KW-1277">Toxin-antitoxin system</keyword>
<protein>
    <submittedName>
        <fullName evidence="11">Nucleotidyltransferase domain-containing protein</fullName>
    </submittedName>
</protein>
<comment type="similarity">
    <text evidence="9">Belongs to the MntA antitoxin family.</text>
</comment>
<keyword evidence="6" id="KW-0547">Nucleotide-binding</keyword>
<evidence type="ECO:0000256" key="8">
    <source>
        <dbReference type="ARBA" id="ARBA00022842"/>
    </source>
</evidence>
<evidence type="ECO:0000313" key="11">
    <source>
        <dbReference type="EMBL" id="QWG00737.1"/>
    </source>
</evidence>
<dbReference type="AlphaFoldDB" id="A0AAX1N073"/>
<reference evidence="11 12" key="1">
    <citation type="submission" date="2021-05" db="EMBL/GenBank/DDBJ databases">
        <title>Comparative genomic studies on the polysaccharide-degrading batcterial strains of the Flammeovirga genus.</title>
        <authorList>
            <person name="Zewei F."/>
            <person name="Zheng Z."/>
            <person name="Yu L."/>
            <person name="Ruyue G."/>
            <person name="Yanhong M."/>
            <person name="Yuanyuan C."/>
            <person name="Jingyan G."/>
            <person name="Wenjun H."/>
        </authorList>
    </citation>
    <scope>NUCLEOTIDE SEQUENCE [LARGE SCALE GENOMIC DNA]</scope>
    <source>
        <strain evidence="11 12">NBRC:100898</strain>
    </source>
</reference>
<name>A0AAX1N073_9BACT</name>
<dbReference type="Pfam" id="PF01909">
    <property type="entry name" value="NTP_transf_2"/>
    <property type="match status" value="1"/>
</dbReference>
<dbReference type="EMBL" id="CP076132">
    <property type="protein sequence ID" value="QWG00737.1"/>
    <property type="molecule type" value="Genomic_DNA"/>
</dbReference>
<dbReference type="Proteomes" id="UP000678679">
    <property type="component" value="Chromosome 1"/>
</dbReference>
<evidence type="ECO:0000256" key="7">
    <source>
        <dbReference type="ARBA" id="ARBA00022840"/>
    </source>
</evidence>
<evidence type="ECO:0000256" key="3">
    <source>
        <dbReference type="ARBA" id="ARBA00022679"/>
    </source>
</evidence>
<evidence type="ECO:0000259" key="10">
    <source>
        <dbReference type="Pfam" id="PF01909"/>
    </source>
</evidence>
<organism evidence="11 12">
    <name type="scientific">Flammeovirga yaeyamensis</name>
    <dbReference type="NCBI Taxonomy" id="367791"/>
    <lineage>
        <taxon>Bacteria</taxon>
        <taxon>Pseudomonadati</taxon>
        <taxon>Bacteroidota</taxon>
        <taxon>Cytophagia</taxon>
        <taxon>Cytophagales</taxon>
        <taxon>Flammeovirgaceae</taxon>
        <taxon>Flammeovirga</taxon>
    </lineage>
</organism>
<evidence type="ECO:0000256" key="6">
    <source>
        <dbReference type="ARBA" id="ARBA00022741"/>
    </source>
</evidence>
<keyword evidence="7" id="KW-0067">ATP-binding</keyword>
<feature type="domain" description="Polymerase nucleotidyl transferase" evidence="10">
    <location>
        <begin position="1"/>
        <end position="73"/>
    </location>
</feature>
<dbReference type="InterPro" id="IPR043519">
    <property type="entry name" value="NT_sf"/>
</dbReference>
<dbReference type="PANTHER" id="PTHR33571">
    <property type="entry name" value="SSL8005 PROTEIN"/>
    <property type="match status" value="1"/>
</dbReference>
<comment type="cofactor">
    <cofactor evidence="1">
        <name>Mg(2+)</name>
        <dbReference type="ChEBI" id="CHEBI:18420"/>
    </cofactor>
</comment>
<keyword evidence="12" id="KW-1185">Reference proteome</keyword>
<proteinExistence type="inferred from homology"/>
<evidence type="ECO:0000256" key="5">
    <source>
        <dbReference type="ARBA" id="ARBA00022723"/>
    </source>
</evidence>
<evidence type="ECO:0000256" key="4">
    <source>
        <dbReference type="ARBA" id="ARBA00022695"/>
    </source>
</evidence>
<dbReference type="PANTHER" id="PTHR33571:SF12">
    <property type="entry name" value="BSL3053 PROTEIN"/>
    <property type="match status" value="1"/>
</dbReference>
<dbReference type="SUPFAM" id="SSF81301">
    <property type="entry name" value="Nucleotidyltransferase"/>
    <property type="match status" value="1"/>
</dbReference>
<dbReference type="GO" id="GO:0046872">
    <property type="term" value="F:metal ion binding"/>
    <property type="evidence" value="ECO:0007669"/>
    <property type="project" value="UniProtKB-KW"/>
</dbReference>
<keyword evidence="8" id="KW-0460">Magnesium</keyword>
<keyword evidence="4" id="KW-0548">Nucleotidyltransferase</keyword>
<dbReference type="InterPro" id="IPR052038">
    <property type="entry name" value="Type-VII_TA_antitoxin"/>
</dbReference>
<dbReference type="KEGG" id="fya:KMW28_13865"/>
<gene>
    <name evidence="11" type="ORF">KMW28_13865</name>
</gene>
<evidence type="ECO:0000256" key="1">
    <source>
        <dbReference type="ARBA" id="ARBA00001946"/>
    </source>
</evidence>
<dbReference type="Gene3D" id="3.30.460.10">
    <property type="entry name" value="Beta Polymerase, domain 2"/>
    <property type="match status" value="1"/>
</dbReference>
<dbReference type="GO" id="GO:0005524">
    <property type="term" value="F:ATP binding"/>
    <property type="evidence" value="ECO:0007669"/>
    <property type="project" value="UniProtKB-KW"/>
</dbReference>